<sequence length="81" mass="9082">MEPAVSTVLAEVLSQPTAWDDLGDWRVLPGFQANRKPVFQAGGVPQSRRNPCLTQASGLTSIIDLLSPRYQQWYHKTKRSD</sequence>
<dbReference type="EMBL" id="RKLX01000001">
    <property type="protein sequence ID" value="TGD20298.1"/>
    <property type="molecule type" value="Genomic_DNA"/>
</dbReference>
<proteinExistence type="predicted"/>
<comment type="caution">
    <text evidence="1">The sequence shown here is derived from an EMBL/GenBank/DDBJ whole genome shotgun (WGS) entry which is preliminary data.</text>
</comment>
<evidence type="ECO:0000313" key="2">
    <source>
        <dbReference type="Proteomes" id="UP000297348"/>
    </source>
</evidence>
<gene>
    <name evidence="1" type="ORF">EGT51_00680</name>
</gene>
<dbReference type="AlphaFoldDB" id="A0A4Z0JFG4"/>
<name>A0A4Z0JFG4_9LACO</name>
<evidence type="ECO:0000313" key="1">
    <source>
        <dbReference type="EMBL" id="TGD20298.1"/>
    </source>
</evidence>
<keyword evidence="2" id="KW-1185">Reference proteome</keyword>
<accession>A0A4Z0JFG4</accession>
<protein>
    <submittedName>
        <fullName evidence="1">Uncharacterized protein</fullName>
    </submittedName>
</protein>
<reference evidence="1 2" key="1">
    <citation type="submission" date="2018-10" db="EMBL/GenBank/DDBJ databases">
        <title>Lactobacillus sp. R7 and Lactobacillus sp. R19 isolated from fermented mustard green product of Taiwan.</title>
        <authorList>
            <person name="Lin S.-T."/>
        </authorList>
    </citation>
    <scope>NUCLEOTIDE SEQUENCE [LARGE SCALE GENOMIC DNA]</scope>
    <source>
        <strain evidence="1 2">BCRC 81129</strain>
    </source>
</reference>
<organism evidence="1 2">
    <name type="scientific">Levilactobacillus suantsaiihabitans</name>
    <dbReference type="NCBI Taxonomy" id="2487722"/>
    <lineage>
        <taxon>Bacteria</taxon>
        <taxon>Bacillati</taxon>
        <taxon>Bacillota</taxon>
        <taxon>Bacilli</taxon>
        <taxon>Lactobacillales</taxon>
        <taxon>Lactobacillaceae</taxon>
        <taxon>Levilactobacillus</taxon>
    </lineage>
</organism>
<dbReference type="Proteomes" id="UP000297348">
    <property type="component" value="Unassembled WGS sequence"/>
</dbReference>